<dbReference type="EMBL" id="CP003011">
    <property type="protein sequence ID" value="AEO67554.1"/>
    <property type="molecule type" value="Genomic_DNA"/>
</dbReference>
<dbReference type="Gene3D" id="3.40.640.10">
    <property type="entry name" value="Type I PLP-dependent aspartate aminotransferase-like (Major domain)"/>
    <property type="match status" value="1"/>
</dbReference>
<evidence type="ECO:0000256" key="4">
    <source>
        <dbReference type="ARBA" id="ARBA00061376"/>
    </source>
</evidence>
<dbReference type="FunFam" id="3.90.1150.10:FF:000063">
    <property type="entry name" value="Probable cystathionine gamma-synthase"/>
    <property type="match status" value="1"/>
</dbReference>
<dbReference type="PANTHER" id="PTHR42699">
    <property type="match status" value="1"/>
</dbReference>
<dbReference type="Gene3D" id="3.90.1150.10">
    <property type="entry name" value="Aspartate Aminotransferase, domain 1"/>
    <property type="match status" value="1"/>
</dbReference>
<protein>
    <recommendedName>
        <fullName evidence="7">Cystathionine gamma-synthase</fullName>
    </recommendedName>
</protein>
<dbReference type="GO" id="GO:0019346">
    <property type="term" value="P:transsulfuration"/>
    <property type="evidence" value="ECO:0007669"/>
    <property type="project" value="InterPro"/>
</dbReference>
<proteinExistence type="inferred from homology"/>
<name>G2R617_THETT</name>
<dbReference type="Pfam" id="PF01053">
    <property type="entry name" value="Cys_Met_Meta_PP"/>
    <property type="match status" value="1"/>
</dbReference>
<dbReference type="PANTHER" id="PTHR42699:SF1">
    <property type="entry name" value="CYSTATHIONINE GAMMA-SYNTHASE-RELATED"/>
    <property type="match status" value="1"/>
</dbReference>
<accession>G2R617</accession>
<comment type="cofactor">
    <cofactor evidence="1">
        <name>pyridoxal 5'-phosphate</name>
        <dbReference type="ChEBI" id="CHEBI:597326"/>
    </cofactor>
</comment>
<evidence type="ECO:0000256" key="3">
    <source>
        <dbReference type="ARBA" id="ARBA00034478"/>
    </source>
</evidence>
<sequence>MATIAAPEDLPLGISLPPGNPHGVSVHLPKWADTVGWASREPRVLNAMKTGYPRFFIPRVVDRLAMQLLDMQQRSAGETGDREKGTTKLAIVLDSVGHAQACRKTLPAWSDPASKRFSAADIGVYVVSWEGRITPVEAVDGVPGDGDIESAVTVGNEDIVLVTYPAELAAEAKAFWQHTGFGISSRRATHWLEHAPFLSTAPPDPGSMPAPAEIARQAEQARSTLKSRIAAGQSSAEDNLEVSPSDVFLFPTGMTAIAEIAAAIKSLRRATPDNPYRVAVFGFLYVDTYKVLHRVLGFEPTLFHATADAITALEAMLNPSAPSPTIPQCSTTAPATATMMKFDAIFTEFPGNPLLQAPDLARLRALATRHAIPLVVDDTVGTHAALRLLAACDVACTSLTKMFSGACDVMGGAAVLNPRGWGYATLKGALERLEHREGGGGGGSGNGGRRTGERNWFWADVVRMEANSRDFAARVRAASGNAARVADMLRRSGCVREVFYPQGSPTQAMYDRFRREGGGYGFLLSVRFAAPARAVAFYDALDVAKGPSLGTNFTLCCAYTLLAHYRELEWAAEYGVVEDLVRISVGLEEWAWLEERVGRALRAAEGVVVSEGPESAA</sequence>
<keyword evidence="2" id="KW-0663">Pyridoxal phosphate</keyword>
<dbReference type="Proteomes" id="UP000008181">
    <property type="component" value="Chromosome 3"/>
</dbReference>
<keyword evidence="6" id="KW-1185">Reference proteome</keyword>
<dbReference type="OrthoDB" id="310895at2759"/>
<evidence type="ECO:0000256" key="2">
    <source>
        <dbReference type="ARBA" id="ARBA00022898"/>
    </source>
</evidence>
<dbReference type="InterPro" id="IPR015424">
    <property type="entry name" value="PyrdxlP-dep_Trfase"/>
</dbReference>
<dbReference type="eggNOG" id="KOG0053">
    <property type="taxonomic scope" value="Eukaryota"/>
</dbReference>
<evidence type="ECO:0000313" key="5">
    <source>
        <dbReference type="EMBL" id="AEO67554.1"/>
    </source>
</evidence>
<reference evidence="5 6" key="1">
    <citation type="journal article" date="2011" name="Nat. Biotechnol.">
        <title>Comparative genomic analysis of the thermophilic biomass-degrading fungi Myceliophthora thermophila and Thielavia terrestris.</title>
        <authorList>
            <person name="Berka R.M."/>
            <person name="Grigoriev I.V."/>
            <person name="Otillar R."/>
            <person name="Salamov A."/>
            <person name="Grimwood J."/>
            <person name="Reid I."/>
            <person name="Ishmael N."/>
            <person name="John T."/>
            <person name="Darmond C."/>
            <person name="Moisan M.-C."/>
            <person name="Henrissat B."/>
            <person name="Coutinho P.M."/>
            <person name="Lombard V."/>
            <person name="Natvig D.O."/>
            <person name="Lindquist E."/>
            <person name="Schmutz J."/>
            <person name="Lucas S."/>
            <person name="Harris P."/>
            <person name="Powlowski J."/>
            <person name="Bellemare A."/>
            <person name="Taylor D."/>
            <person name="Butler G."/>
            <person name="de Vries R.P."/>
            <person name="Allijn I.E."/>
            <person name="van den Brink J."/>
            <person name="Ushinsky S."/>
            <person name="Storms R."/>
            <person name="Powell A.J."/>
            <person name="Paulsen I.T."/>
            <person name="Elbourne L.D.H."/>
            <person name="Baker S.E."/>
            <person name="Magnuson J."/>
            <person name="LaBoissiere S."/>
            <person name="Clutterbuck A.J."/>
            <person name="Martinez D."/>
            <person name="Wogulis M."/>
            <person name="de Leon A.L."/>
            <person name="Rey M.W."/>
            <person name="Tsang A."/>
        </authorList>
    </citation>
    <scope>NUCLEOTIDE SEQUENCE [LARGE SCALE GENOMIC DNA]</scope>
    <source>
        <strain evidence="6">ATCC 38088 / NRRL 8126</strain>
    </source>
</reference>
<evidence type="ECO:0000313" key="6">
    <source>
        <dbReference type="Proteomes" id="UP000008181"/>
    </source>
</evidence>
<gene>
    <name evidence="5" type="ORF">THITE_2050614</name>
</gene>
<dbReference type="SUPFAM" id="SSF53383">
    <property type="entry name" value="PLP-dependent transferases"/>
    <property type="match status" value="1"/>
</dbReference>
<dbReference type="InterPro" id="IPR015422">
    <property type="entry name" value="PyrdxlP-dep_Trfase_small"/>
</dbReference>
<dbReference type="RefSeq" id="XP_003653890.1">
    <property type="nucleotide sequence ID" value="XM_003653842.1"/>
</dbReference>
<dbReference type="KEGG" id="ttt:THITE_2050614"/>
<evidence type="ECO:0000256" key="1">
    <source>
        <dbReference type="ARBA" id="ARBA00001933"/>
    </source>
</evidence>
<organism evidence="5 6">
    <name type="scientific">Thermothielavioides terrestris (strain ATCC 38088 / NRRL 8126)</name>
    <name type="common">Thielavia terrestris</name>
    <dbReference type="NCBI Taxonomy" id="578455"/>
    <lineage>
        <taxon>Eukaryota</taxon>
        <taxon>Fungi</taxon>
        <taxon>Dikarya</taxon>
        <taxon>Ascomycota</taxon>
        <taxon>Pezizomycotina</taxon>
        <taxon>Sordariomycetes</taxon>
        <taxon>Sordariomycetidae</taxon>
        <taxon>Sordariales</taxon>
        <taxon>Chaetomiaceae</taxon>
        <taxon>Thermothielavioides</taxon>
        <taxon>Thermothielavioides terrestris</taxon>
    </lineage>
</organism>
<dbReference type="HOGENOM" id="CLU_011302_1_0_1"/>
<comment type="pathway">
    <text evidence="3">Amino-acid biosynthesis; L-methionine biosynthesis via de novo pathway.</text>
</comment>
<dbReference type="GO" id="GO:0003962">
    <property type="term" value="F:cystathionine gamma-synthase activity"/>
    <property type="evidence" value="ECO:0007669"/>
    <property type="project" value="TreeGrafter"/>
</dbReference>
<dbReference type="STRING" id="578455.G2R617"/>
<evidence type="ECO:0008006" key="7">
    <source>
        <dbReference type="Google" id="ProtNLM"/>
    </source>
</evidence>
<dbReference type="GeneID" id="11515990"/>
<dbReference type="InterPro" id="IPR015421">
    <property type="entry name" value="PyrdxlP-dep_Trfase_major"/>
</dbReference>
<dbReference type="InterPro" id="IPR051750">
    <property type="entry name" value="Trans-sulfuration_enzymes"/>
</dbReference>
<dbReference type="InterPro" id="IPR000277">
    <property type="entry name" value="Cys/Met-Metab_PyrdxlP-dep_enz"/>
</dbReference>
<dbReference type="GO" id="GO:0030170">
    <property type="term" value="F:pyridoxal phosphate binding"/>
    <property type="evidence" value="ECO:0007669"/>
    <property type="project" value="InterPro"/>
</dbReference>
<dbReference type="AlphaFoldDB" id="G2R617"/>
<comment type="similarity">
    <text evidence="4">Belongs to the trans-sulfuration enzymes family. MET7 subfamily.</text>
</comment>